<evidence type="ECO:0000256" key="1">
    <source>
        <dbReference type="SAM" id="MobiDB-lite"/>
    </source>
</evidence>
<feature type="compositionally biased region" description="Pro residues" evidence="1">
    <location>
        <begin position="82"/>
        <end position="91"/>
    </location>
</feature>
<dbReference type="EMBL" id="BAABJP010000024">
    <property type="protein sequence ID" value="GAA5161370.1"/>
    <property type="molecule type" value="Genomic_DNA"/>
</dbReference>
<keyword evidence="2" id="KW-0812">Transmembrane</keyword>
<comment type="caution">
    <text evidence="3">The sequence shown here is derived from an EMBL/GenBank/DDBJ whole genome shotgun (WGS) entry which is preliminary data.</text>
</comment>
<feature type="compositionally biased region" description="Low complexity" evidence="1">
    <location>
        <begin position="92"/>
        <end position="108"/>
    </location>
</feature>
<feature type="region of interest" description="Disordered" evidence="1">
    <location>
        <begin position="78"/>
        <end position="164"/>
    </location>
</feature>
<gene>
    <name evidence="3" type="ORF">GCM10023321_45520</name>
</gene>
<keyword evidence="2" id="KW-1133">Transmembrane helix</keyword>
<evidence type="ECO:0000313" key="4">
    <source>
        <dbReference type="Proteomes" id="UP001428817"/>
    </source>
</evidence>
<organism evidence="3 4">
    <name type="scientific">Pseudonocardia eucalypti</name>
    <dbReference type="NCBI Taxonomy" id="648755"/>
    <lineage>
        <taxon>Bacteria</taxon>
        <taxon>Bacillati</taxon>
        <taxon>Actinomycetota</taxon>
        <taxon>Actinomycetes</taxon>
        <taxon>Pseudonocardiales</taxon>
        <taxon>Pseudonocardiaceae</taxon>
        <taxon>Pseudonocardia</taxon>
    </lineage>
</organism>
<keyword evidence="4" id="KW-1185">Reference proteome</keyword>
<name>A0ABP9QG36_9PSEU</name>
<sequence>MRATARTDRLGVVPIAGQAAWQRDRTRHAVGSTAPRSLVRYVLLAGVFGLFGLAIVLLALLLSDDRGAAPLVIQAPANVVTAPPPPAPVEVPRPSAAAPPARPAPAKAGSKEKDDDSSGDSGRSSSTEEKRLPGEAGSEFARDMTCDWTGWSGRMPGFPGAGLP</sequence>
<proteinExistence type="predicted"/>
<reference evidence="4" key="1">
    <citation type="journal article" date="2019" name="Int. J. Syst. Evol. Microbiol.">
        <title>The Global Catalogue of Microorganisms (GCM) 10K type strain sequencing project: providing services to taxonomists for standard genome sequencing and annotation.</title>
        <authorList>
            <consortium name="The Broad Institute Genomics Platform"/>
            <consortium name="The Broad Institute Genome Sequencing Center for Infectious Disease"/>
            <person name="Wu L."/>
            <person name="Ma J."/>
        </authorList>
    </citation>
    <scope>NUCLEOTIDE SEQUENCE [LARGE SCALE GENOMIC DNA]</scope>
    <source>
        <strain evidence="4">JCM 18303</strain>
    </source>
</reference>
<dbReference type="RefSeq" id="WP_185060056.1">
    <property type="nucleotide sequence ID" value="NZ_BAABJP010000024.1"/>
</dbReference>
<keyword evidence="2" id="KW-0472">Membrane</keyword>
<dbReference type="Proteomes" id="UP001428817">
    <property type="component" value="Unassembled WGS sequence"/>
</dbReference>
<evidence type="ECO:0000256" key="2">
    <source>
        <dbReference type="SAM" id="Phobius"/>
    </source>
</evidence>
<feature type="transmembrane region" description="Helical" evidence="2">
    <location>
        <begin position="41"/>
        <end position="62"/>
    </location>
</feature>
<protein>
    <submittedName>
        <fullName evidence="3">Uncharacterized protein</fullName>
    </submittedName>
</protein>
<evidence type="ECO:0000313" key="3">
    <source>
        <dbReference type="EMBL" id="GAA5161370.1"/>
    </source>
</evidence>
<accession>A0ABP9QG36</accession>